<dbReference type="EMBL" id="JAYFSI010000012">
    <property type="protein sequence ID" value="MEA5365342.1"/>
    <property type="molecule type" value="Genomic_DNA"/>
</dbReference>
<evidence type="ECO:0000313" key="3">
    <source>
        <dbReference type="EMBL" id="MEA5365342.1"/>
    </source>
</evidence>
<reference evidence="3 4" key="1">
    <citation type="submission" date="2023-12" db="EMBL/GenBank/DDBJ databases">
        <title>Amycolatopsis sp. V23-08.</title>
        <authorList>
            <person name="Somphong A."/>
        </authorList>
    </citation>
    <scope>NUCLEOTIDE SEQUENCE [LARGE SCALE GENOMIC DNA]</scope>
    <source>
        <strain evidence="3 4">V23-08</strain>
    </source>
</reference>
<feature type="transmembrane region" description="Helical" evidence="2">
    <location>
        <begin position="133"/>
        <end position="158"/>
    </location>
</feature>
<feature type="transmembrane region" description="Helical" evidence="2">
    <location>
        <begin position="78"/>
        <end position="102"/>
    </location>
</feature>
<gene>
    <name evidence="3" type="ORF">VA596_37840</name>
</gene>
<feature type="transmembrane region" description="Helical" evidence="2">
    <location>
        <begin position="109"/>
        <end position="127"/>
    </location>
</feature>
<protein>
    <submittedName>
        <fullName evidence="3">Uncharacterized protein</fullName>
    </submittedName>
</protein>
<dbReference type="RefSeq" id="WP_323333788.1">
    <property type="nucleotide sequence ID" value="NZ_JAYFSI010000012.1"/>
</dbReference>
<accession>A0ABU5RGE5</accession>
<dbReference type="Proteomes" id="UP001304298">
    <property type="component" value="Unassembled WGS sequence"/>
</dbReference>
<comment type="caution">
    <text evidence="3">The sequence shown here is derived from an EMBL/GenBank/DDBJ whole genome shotgun (WGS) entry which is preliminary data.</text>
</comment>
<evidence type="ECO:0000313" key="4">
    <source>
        <dbReference type="Proteomes" id="UP001304298"/>
    </source>
</evidence>
<name>A0ABU5RGE5_9PSEU</name>
<organism evidence="3 4">
    <name type="scientific">Amycolatopsis heterodermiae</name>
    <dbReference type="NCBI Taxonomy" id="3110235"/>
    <lineage>
        <taxon>Bacteria</taxon>
        <taxon>Bacillati</taxon>
        <taxon>Actinomycetota</taxon>
        <taxon>Actinomycetes</taxon>
        <taxon>Pseudonocardiales</taxon>
        <taxon>Pseudonocardiaceae</taxon>
        <taxon>Amycolatopsis</taxon>
    </lineage>
</organism>
<feature type="region of interest" description="Disordered" evidence="1">
    <location>
        <begin position="1"/>
        <end position="21"/>
    </location>
</feature>
<keyword evidence="2" id="KW-0472">Membrane</keyword>
<evidence type="ECO:0000256" key="1">
    <source>
        <dbReference type="SAM" id="MobiDB-lite"/>
    </source>
</evidence>
<sequence>MSEYPSYPASSDPSPSGAAAQARPSTIEGAFWAFIASTVISLLGGILVFGNRDALADATRTSSQQSGSSLTEAQIDQLVTIGIVVALVIAVVIALLYLLFAFKLRAGRNWARIVLTVITALQLLSVLVGQSTWAGYVSVLAAVVGVVLSFMAPSNAYINASKTIRS</sequence>
<keyword evidence="4" id="KW-1185">Reference proteome</keyword>
<keyword evidence="2" id="KW-0812">Transmembrane</keyword>
<keyword evidence="2" id="KW-1133">Transmembrane helix</keyword>
<feature type="transmembrane region" description="Helical" evidence="2">
    <location>
        <begin position="30"/>
        <end position="50"/>
    </location>
</feature>
<proteinExistence type="predicted"/>
<evidence type="ECO:0000256" key="2">
    <source>
        <dbReference type="SAM" id="Phobius"/>
    </source>
</evidence>